<reference evidence="1 2" key="1">
    <citation type="submission" date="2012-12" db="EMBL/GenBank/DDBJ databases">
        <title>Novel taxa of Listeriaceae from agricultural environments in the United States.</title>
        <authorList>
            <person name="den Bakker H.C."/>
            <person name="Allred A."/>
            <person name="Warchocki S."/>
            <person name="Wright E.M."/>
            <person name="Burrell A."/>
            <person name="Nightingale K.K."/>
            <person name="Kephart D."/>
            <person name="Wiedmann M."/>
        </authorList>
    </citation>
    <scope>NUCLEOTIDE SEQUENCE [LARGE SCALE GENOMIC DNA]</scope>
    <source>
        <strain evidence="1 2">FSL S10-1203</strain>
    </source>
</reference>
<proteinExistence type="predicted"/>
<evidence type="ECO:0000313" key="1">
    <source>
        <dbReference type="EMBL" id="EUJ53844.1"/>
    </source>
</evidence>
<comment type="caution">
    <text evidence="1">The sequence shown here is derived from an EMBL/GenBank/DDBJ whole genome shotgun (WGS) entry which is preliminary data.</text>
</comment>
<accession>W7DLM8</accession>
<evidence type="ECO:0000313" key="2">
    <source>
        <dbReference type="Proteomes" id="UP000019241"/>
    </source>
</evidence>
<protein>
    <submittedName>
        <fullName evidence="1">Uncharacterized protein</fullName>
    </submittedName>
</protein>
<organism evidence="1 2">
    <name type="scientific">Listeria fleischmannii FSL S10-1203</name>
    <dbReference type="NCBI Taxonomy" id="1265822"/>
    <lineage>
        <taxon>Bacteria</taxon>
        <taxon>Bacillati</taxon>
        <taxon>Bacillota</taxon>
        <taxon>Bacilli</taxon>
        <taxon>Bacillales</taxon>
        <taxon>Listeriaceae</taxon>
        <taxon>Listeria</taxon>
    </lineage>
</organism>
<gene>
    <name evidence="1" type="ORF">MCOL2_10565</name>
</gene>
<dbReference type="PATRIC" id="fig|1265822.4.peg.2140"/>
<dbReference type="Proteomes" id="UP000019241">
    <property type="component" value="Unassembled WGS sequence"/>
</dbReference>
<dbReference type="AlphaFoldDB" id="W7DLM8"/>
<sequence length="111" mass="12214">MKKTITEQKFEEAKEAQVKIQEIATFNAKSITVLSGIYNMKSNEIQIAAAGNQDFLLAVLGEMTKAMATAMYKEHPCSCVPIEILTTLAESIEKGIDQAEKEGSKSNDEKQ</sequence>
<dbReference type="EMBL" id="AODM01000037">
    <property type="protein sequence ID" value="EUJ53844.1"/>
    <property type="molecule type" value="Genomic_DNA"/>
</dbReference>
<dbReference type="RefSeq" id="WP_036063707.1">
    <property type="nucleotide sequence ID" value="NZ_AODM01000037.1"/>
</dbReference>
<name>W7DLM8_9LIST</name>